<name>A0ABV0Q5A2_9TELE</name>
<dbReference type="EMBL" id="JAHRIN010000347">
    <property type="protein sequence ID" value="MEQ2190976.1"/>
    <property type="molecule type" value="Genomic_DNA"/>
</dbReference>
<sequence>MNNKNDTDVLIWPAESLRRLLTDMSRRQSSTPSIRRVSYKRSSSWPVSVLHPCILVGSLVEGKTVVENSEAKPIQKFGEDSQGMHCSWSDCFKSNYSQTYLGYGL</sequence>
<reference evidence="1 2" key="1">
    <citation type="submission" date="2021-06" db="EMBL/GenBank/DDBJ databases">
        <authorList>
            <person name="Palmer J.M."/>
        </authorList>
    </citation>
    <scope>NUCLEOTIDE SEQUENCE [LARGE SCALE GENOMIC DNA]</scope>
    <source>
        <strain evidence="1 2">XC_2019</strain>
        <tissue evidence="1">Muscle</tissue>
    </source>
</reference>
<accession>A0ABV0Q5A2</accession>
<keyword evidence="2" id="KW-1185">Reference proteome</keyword>
<comment type="caution">
    <text evidence="1">The sequence shown here is derived from an EMBL/GenBank/DDBJ whole genome shotgun (WGS) entry which is preliminary data.</text>
</comment>
<protein>
    <submittedName>
        <fullName evidence="1">Uncharacterized protein</fullName>
    </submittedName>
</protein>
<evidence type="ECO:0000313" key="2">
    <source>
        <dbReference type="Proteomes" id="UP001434883"/>
    </source>
</evidence>
<gene>
    <name evidence="1" type="ORF">XENOCAPTIV_016804</name>
</gene>
<dbReference type="Proteomes" id="UP001434883">
    <property type="component" value="Unassembled WGS sequence"/>
</dbReference>
<evidence type="ECO:0000313" key="1">
    <source>
        <dbReference type="EMBL" id="MEQ2190976.1"/>
    </source>
</evidence>
<organism evidence="1 2">
    <name type="scientific">Xenoophorus captivus</name>
    <dbReference type="NCBI Taxonomy" id="1517983"/>
    <lineage>
        <taxon>Eukaryota</taxon>
        <taxon>Metazoa</taxon>
        <taxon>Chordata</taxon>
        <taxon>Craniata</taxon>
        <taxon>Vertebrata</taxon>
        <taxon>Euteleostomi</taxon>
        <taxon>Actinopterygii</taxon>
        <taxon>Neopterygii</taxon>
        <taxon>Teleostei</taxon>
        <taxon>Neoteleostei</taxon>
        <taxon>Acanthomorphata</taxon>
        <taxon>Ovalentaria</taxon>
        <taxon>Atherinomorphae</taxon>
        <taxon>Cyprinodontiformes</taxon>
        <taxon>Goodeidae</taxon>
        <taxon>Xenoophorus</taxon>
    </lineage>
</organism>
<proteinExistence type="predicted"/>